<feature type="region of interest" description="Disordered" evidence="1">
    <location>
        <begin position="381"/>
        <end position="425"/>
    </location>
</feature>
<dbReference type="AlphaFoldDB" id="A0A8H3DKK8"/>
<organism evidence="3 4">
    <name type="scientific">Rhizoctonia solani</name>
    <dbReference type="NCBI Taxonomy" id="456999"/>
    <lineage>
        <taxon>Eukaryota</taxon>
        <taxon>Fungi</taxon>
        <taxon>Dikarya</taxon>
        <taxon>Basidiomycota</taxon>
        <taxon>Agaricomycotina</taxon>
        <taxon>Agaricomycetes</taxon>
        <taxon>Cantharellales</taxon>
        <taxon>Ceratobasidiaceae</taxon>
        <taxon>Rhizoctonia</taxon>
    </lineage>
</organism>
<sequence>MPSATRRDPITSAPASNPDSTPAPNASDTGGYNTRKKAHMYSHIKAPSTPPPRPAKRQVAPVSVACKRQRVDTGPTTDDGNYNTGLNFDQESETISNKNTAGGGSISIPPNQTANLSGGAYQQAIDSNTGGLSTSLQTSDALYNTVPSDLSNLGIKAPEPELHKTTTQNGNSAKQSTGTELQPPMTQQPPRSSNDQTGTQPSVKIEGTDQDILHPEHPSQIPSRDPSNLATHWNPSTNSAIATGSIRDSSDVISEAQTGGSNSLSHSNPHHSRVTASEGATMGPTSQAQFTPLIRHTSTSNFSRMYNTIRQTLLPAPSATRSLDSSTAMVCMPSPNVAHPSYAEPLATSGTILRSHSASSTGGAHSHAGSVTRANSLAHDDWNSREGSMTRDSPTSSTISSQPPAQISSSHNRHQDVRQPRRSRRQRDFTYEQLMFMKAMNKRWHWYLISDDSFPINTGMALELCAQYAEQTLELSRKACDIGRPSFDFVRKKDSSIRNSFQTGLLSILEEGYNVNTETTDRLNELISQSNFIYAQYDIETKKVSGRYRHPCLLRVLGAVLFTKSKRGHPIGVCFMPEIMGGTDLTDSPEQLGGTGITVAMVALACTLVLHGLKSIKAGDSSQRLGTRKEKPVHFTEKKYSSHYRNFVSKLKEYNRFEEVQKAYLEEIMREYLQLHIDENEDSDGNIEVDDEMHSDGE</sequence>
<evidence type="ECO:0000313" key="4">
    <source>
        <dbReference type="Proteomes" id="UP000663853"/>
    </source>
</evidence>
<reference evidence="3" key="1">
    <citation type="submission" date="2021-01" db="EMBL/GenBank/DDBJ databases">
        <authorList>
            <person name="Kaushik A."/>
        </authorList>
    </citation>
    <scope>NUCLEOTIDE SEQUENCE</scope>
    <source>
        <strain evidence="3">AG6-10EEA</strain>
    </source>
</reference>
<dbReference type="Pfam" id="PF20149">
    <property type="entry name" value="DUF6532"/>
    <property type="match status" value="1"/>
</dbReference>
<gene>
    <name evidence="3" type="ORF">RDB_LOCUS176080</name>
</gene>
<feature type="region of interest" description="Disordered" evidence="1">
    <location>
        <begin position="1"/>
        <end position="118"/>
    </location>
</feature>
<protein>
    <recommendedName>
        <fullName evidence="2">DUF6532 domain-containing protein</fullName>
    </recommendedName>
</protein>
<dbReference type="EMBL" id="CAJMXA010004112">
    <property type="protein sequence ID" value="CAE6534828.1"/>
    <property type="molecule type" value="Genomic_DNA"/>
</dbReference>
<feature type="region of interest" description="Disordered" evidence="1">
    <location>
        <begin position="161"/>
        <end position="290"/>
    </location>
</feature>
<feature type="compositionally biased region" description="Polar residues" evidence="1">
    <location>
        <begin position="251"/>
        <end position="260"/>
    </location>
</feature>
<name>A0A8H3DKK8_9AGAM</name>
<evidence type="ECO:0000313" key="3">
    <source>
        <dbReference type="EMBL" id="CAE6534828.1"/>
    </source>
</evidence>
<proteinExistence type="predicted"/>
<feature type="domain" description="DUF6532" evidence="2">
    <location>
        <begin position="442"/>
        <end position="653"/>
    </location>
</feature>
<evidence type="ECO:0000256" key="1">
    <source>
        <dbReference type="SAM" id="MobiDB-lite"/>
    </source>
</evidence>
<accession>A0A8H3DKK8</accession>
<comment type="caution">
    <text evidence="3">The sequence shown here is derived from an EMBL/GenBank/DDBJ whole genome shotgun (WGS) entry which is preliminary data.</text>
</comment>
<feature type="compositionally biased region" description="Polar residues" evidence="1">
    <location>
        <begin position="74"/>
        <end position="100"/>
    </location>
</feature>
<dbReference type="Proteomes" id="UP000663853">
    <property type="component" value="Unassembled WGS sequence"/>
</dbReference>
<feature type="compositionally biased region" description="Polar residues" evidence="1">
    <location>
        <begin position="220"/>
        <end position="242"/>
    </location>
</feature>
<feature type="compositionally biased region" description="Low complexity" evidence="1">
    <location>
        <begin position="393"/>
        <end position="410"/>
    </location>
</feature>
<dbReference type="InterPro" id="IPR045341">
    <property type="entry name" value="DUF6532"/>
</dbReference>
<feature type="compositionally biased region" description="Polar residues" evidence="1">
    <location>
        <begin position="165"/>
        <end position="202"/>
    </location>
</feature>
<evidence type="ECO:0000259" key="2">
    <source>
        <dbReference type="Pfam" id="PF20149"/>
    </source>
</evidence>
<feature type="compositionally biased region" description="Polar residues" evidence="1">
    <location>
        <begin position="13"/>
        <end position="32"/>
    </location>
</feature>